<dbReference type="CDD" id="cd05013">
    <property type="entry name" value="SIS_RpiR"/>
    <property type="match status" value="1"/>
</dbReference>
<dbReference type="RefSeq" id="WP_057853578.1">
    <property type="nucleotide sequence ID" value="NZ_LLXX01000162.1"/>
</dbReference>
<evidence type="ECO:0000256" key="1">
    <source>
        <dbReference type="ARBA" id="ARBA00023015"/>
    </source>
</evidence>
<dbReference type="Gene3D" id="3.40.50.10490">
    <property type="entry name" value="Glucose-6-phosphate isomerase like protein, domain 1"/>
    <property type="match status" value="1"/>
</dbReference>
<feature type="domain" description="HTH rpiR-type" evidence="5">
    <location>
        <begin position="8"/>
        <end position="84"/>
    </location>
</feature>
<dbReference type="SUPFAM" id="SSF53697">
    <property type="entry name" value="SIS domain"/>
    <property type="match status" value="1"/>
</dbReference>
<evidence type="ECO:0000256" key="3">
    <source>
        <dbReference type="ARBA" id="ARBA00023163"/>
    </source>
</evidence>
<accession>A0A0R3L057</accession>
<keyword evidence="8" id="KW-1185">Reference proteome</keyword>
<keyword evidence="4" id="KW-0812">Transmembrane</keyword>
<feature type="domain" description="SIS" evidence="6">
    <location>
        <begin position="129"/>
        <end position="272"/>
    </location>
</feature>
<dbReference type="InterPro" id="IPR046348">
    <property type="entry name" value="SIS_dom_sf"/>
</dbReference>
<dbReference type="GO" id="GO:0097367">
    <property type="term" value="F:carbohydrate derivative binding"/>
    <property type="evidence" value="ECO:0007669"/>
    <property type="project" value="InterPro"/>
</dbReference>
<evidence type="ECO:0000313" key="7">
    <source>
        <dbReference type="EMBL" id="KRR00891.1"/>
    </source>
</evidence>
<dbReference type="Pfam" id="PF01380">
    <property type="entry name" value="SIS"/>
    <property type="match status" value="1"/>
</dbReference>
<dbReference type="Proteomes" id="UP000051913">
    <property type="component" value="Unassembled WGS sequence"/>
</dbReference>
<name>A0A0R3L057_9BRAD</name>
<feature type="transmembrane region" description="Helical" evidence="4">
    <location>
        <begin position="243"/>
        <end position="264"/>
    </location>
</feature>
<organism evidence="7 8">
    <name type="scientific">Bradyrhizobium valentinum</name>
    <dbReference type="NCBI Taxonomy" id="1518501"/>
    <lineage>
        <taxon>Bacteria</taxon>
        <taxon>Pseudomonadati</taxon>
        <taxon>Pseudomonadota</taxon>
        <taxon>Alphaproteobacteria</taxon>
        <taxon>Hyphomicrobiales</taxon>
        <taxon>Nitrobacteraceae</taxon>
        <taxon>Bradyrhizobium</taxon>
    </lineage>
</organism>
<evidence type="ECO:0000256" key="2">
    <source>
        <dbReference type="ARBA" id="ARBA00023125"/>
    </source>
</evidence>
<evidence type="ECO:0000313" key="8">
    <source>
        <dbReference type="Proteomes" id="UP000051913"/>
    </source>
</evidence>
<dbReference type="Gene3D" id="1.10.10.10">
    <property type="entry name" value="Winged helix-like DNA-binding domain superfamily/Winged helix DNA-binding domain"/>
    <property type="match status" value="1"/>
</dbReference>
<dbReference type="InterPro" id="IPR009057">
    <property type="entry name" value="Homeodomain-like_sf"/>
</dbReference>
<dbReference type="InterPro" id="IPR001347">
    <property type="entry name" value="SIS_dom"/>
</dbReference>
<dbReference type="PROSITE" id="PS51071">
    <property type="entry name" value="HTH_RPIR"/>
    <property type="match status" value="1"/>
</dbReference>
<dbReference type="GO" id="GO:1901135">
    <property type="term" value="P:carbohydrate derivative metabolic process"/>
    <property type="evidence" value="ECO:0007669"/>
    <property type="project" value="InterPro"/>
</dbReference>
<gene>
    <name evidence="7" type="ORF">CP49_31180</name>
</gene>
<dbReference type="GO" id="GO:0003677">
    <property type="term" value="F:DNA binding"/>
    <property type="evidence" value="ECO:0007669"/>
    <property type="project" value="UniProtKB-KW"/>
</dbReference>
<dbReference type="PANTHER" id="PTHR30514:SF18">
    <property type="entry name" value="RPIR-FAMILY TRANSCRIPTIONAL REGULATOR"/>
    <property type="match status" value="1"/>
</dbReference>
<keyword evidence="1" id="KW-0805">Transcription regulation</keyword>
<dbReference type="OrthoDB" id="3237351at2"/>
<dbReference type="GO" id="GO:0003700">
    <property type="term" value="F:DNA-binding transcription factor activity"/>
    <property type="evidence" value="ECO:0007669"/>
    <property type="project" value="InterPro"/>
</dbReference>
<dbReference type="SUPFAM" id="SSF46689">
    <property type="entry name" value="Homeodomain-like"/>
    <property type="match status" value="1"/>
</dbReference>
<dbReference type="InterPro" id="IPR035472">
    <property type="entry name" value="RpiR-like_SIS"/>
</dbReference>
<dbReference type="EMBL" id="LLXX01000162">
    <property type="protein sequence ID" value="KRR00891.1"/>
    <property type="molecule type" value="Genomic_DNA"/>
</dbReference>
<evidence type="ECO:0000259" key="6">
    <source>
        <dbReference type="PROSITE" id="PS51464"/>
    </source>
</evidence>
<dbReference type="PANTHER" id="PTHR30514">
    <property type="entry name" value="GLUCOKINASE"/>
    <property type="match status" value="1"/>
</dbReference>
<keyword evidence="4" id="KW-0472">Membrane</keyword>
<proteinExistence type="predicted"/>
<evidence type="ECO:0000259" key="5">
    <source>
        <dbReference type="PROSITE" id="PS51071"/>
    </source>
</evidence>
<evidence type="ECO:0000256" key="4">
    <source>
        <dbReference type="SAM" id="Phobius"/>
    </source>
</evidence>
<dbReference type="STRING" id="1518501.CQ10_03090"/>
<dbReference type="AlphaFoldDB" id="A0A0R3L057"/>
<dbReference type="InterPro" id="IPR000281">
    <property type="entry name" value="HTH_RpiR"/>
</dbReference>
<dbReference type="InterPro" id="IPR036388">
    <property type="entry name" value="WH-like_DNA-bd_sf"/>
</dbReference>
<protein>
    <submittedName>
        <fullName evidence="7">Transcriptional regulator</fullName>
    </submittedName>
</protein>
<sequence>MAQPQPKSSPLSELCSALPSLPLRLQQVGRFVAANDYDATTRSMRDLAAEAGADPAAFTRLAKALGYSGWDELRAALTESRRPAQAQPFSARTRAGRKGPHAEISLVADKLEAEAAGLARISTGSVAEAAKALHAARRIWIAGFRSCRSVAELLNYQLRLFRSDEVQLVGGSGPEDLDLGAFQSGDAVVVIGFAPYSRASVLSARAAHDSGATLVAIADAITAPMAEGADHLLLYEAAASPGFFPSLTGAIAIAQSLAAVTFVLGGAKTKRRLEETEGRLAAMSQYVAEKG</sequence>
<comment type="caution">
    <text evidence="7">The sequence shown here is derived from an EMBL/GenBank/DDBJ whole genome shotgun (WGS) entry which is preliminary data.</text>
</comment>
<keyword evidence="2" id="KW-0238">DNA-binding</keyword>
<dbReference type="InterPro" id="IPR047640">
    <property type="entry name" value="RpiR-like"/>
</dbReference>
<reference evidence="7 8" key="1">
    <citation type="submission" date="2014-03" db="EMBL/GenBank/DDBJ databases">
        <title>Bradyrhizobium valentinum sp. nov., isolated from effective nodules of Lupinus mariae-josephae, a lupine endemic of basic-lime soils in Eastern Spain.</title>
        <authorList>
            <person name="Duran D."/>
            <person name="Rey L."/>
            <person name="Navarro A."/>
            <person name="Busquets A."/>
            <person name="Imperial J."/>
            <person name="Ruiz-Argueso T."/>
        </authorList>
    </citation>
    <scope>NUCLEOTIDE SEQUENCE [LARGE SCALE GENOMIC DNA]</scope>
    <source>
        <strain evidence="7 8">LmjM3</strain>
    </source>
</reference>
<dbReference type="PROSITE" id="PS51464">
    <property type="entry name" value="SIS"/>
    <property type="match status" value="1"/>
</dbReference>
<keyword evidence="4" id="KW-1133">Transmembrane helix</keyword>
<keyword evidence="3" id="KW-0804">Transcription</keyword>